<dbReference type="Proteomes" id="UP000006503">
    <property type="component" value="Chromosome"/>
</dbReference>
<evidence type="ECO:0000256" key="5">
    <source>
        <dbReference type="ARBA" id="ARBA00022692"/>
    </source>
</evidence>
<organism evidence="10 11">
    <name type="scientific">Pseudomonas putida (strain DOT-T1E)</name>
    <dbReference type="NCBI Taxonomy" id="1196325"/>
    <lineage>
        <taxon>Bacteria</taxon>
        <taxon>Pseudomonadati</taxon>
        <taxon>Pseudomonadota</taxon>
        <taxon>Gammaproteobacteria</taxon>
        <taxon>Pseudomonadales</taxon>
        <taxon>Pseudomonadaceae</taxon>
        <taxon>Pseudomonas</taxon>
    </lineage>
</organism>
<dbReference type="CDD" id="cd17320">
    <property type="entry name" value="MFS_MdfA_MDR_like"/>
    <property type="match status" value="1"/>
</dbReference>
<dbReference type="AlphaFoldDB" id="I7BVB5"/>
<dbReference type="InterPro" id="IPR004812">
    <property type="entry name" value="Efflux_drug-R_Bcr/CmlA"/>
</dbReference>
<dbReference type="PATRIC" id="fig|1196325.3.peg.2268"/>
<dbReference type="InterPro" id="IPR020846">
    <property type="entry name" value="MFS_dom"/>
</dbReference>
<evidence type="ECO:0000256" key="8">
    <source>
        <dbReference type="RuleBase" id="RU365088"/>
    </source>
</evidence>
<comment type="similarity">
    <text evidence="2 8">Belongs to the major facilitator superfamily. Bcr/CmlA family.</text>
</comment>
<feature type="transmembrane region" description="Helical" evidence="8">
    <location>
        <begin position="33"/>
        <end position="53"/>
    </location>
</feature>
<dbReference type="GO" id="GO:1990961">
    <property type="term" value="P:xenobiotic detoxification by transmembrane export across the plasma membrane"/>
    <property type="evidence" value="ECO:0007669"/>
    <property type="project" value="InterPro"/>
</dbReference>
<keyword evidence="3 8" id="KW-0813">Transport</keyword>
<feature type="transmembrane region" description="Helical" evidence="8">
    <location>
        <begin position="114"/>
        <end position="133"/>
    </location>
</feature>
<comment type="caution">
    <text evidence="8">Lacks conserved residue(s) required for the propagation of feature annotation.</text>
</comment>
<evidence type="ECO:0000256" key="3">
    <source>
        <dbReference type="ARBA" id="ARBA00022448"/>
    </source>
</evidence>
<dbReference type="InterPro" id="IPR050189">
    <property type="entry name" value="MFS_Efflux_Transporters"/>
</dbReference>
<dbReference type="InterPro" id="IPR036259">
    <property type="entry name" value="MFS_trans_sf"/>
</dbReference>
<feature type="transmembrane region" description="Helical" evidence="8">
    <location>
        <begin position="370"/>
        <end position="390"/>
    </location>
</feature>
<dbReference type="NCBIfam" id="TIGR00710">
    <property type="entry name" value="efflux_Bcr_CflA"/>
    <property type="match status" value="1"/>
</dbReference>
<dbReference type="Pfam" id="PF07690">
    <property type="entry name" value="MFS_1"/>
    <property type="match status" value="1"/>
</dbReference>
<evidence type="ECO:0000313" key="10">
    <source>
        <dbReference type="EMBL" id="AFO48122.1"/>
    </source>
</evidence>
<evidence type="ECO:0000256" key="7">
    <source>
        <dbReference type="ARBA" id="ARBA00023136"/>
    </source>
</evidence>
<dbReference type="PROSITE" id="PS00216">
    <property type="entry name" value="SUGAR_TRANSPORT_1"/>
    <property type="match status" value="1"/>
</dbReference>
<dbReference type="PANTHER" id="PTHR43124">
    <property type="entry name" value="PURINE EFFLUX PUMP PBUE"/>
    <property type="match status" value="1"/>
</dbReference>
<proteinExistence type="inferred from homology"/>
<evidence type="ECO:0000259" key="9">
    <source>
        <dbReference type="PROSITE" id="PS50850"/>
    </source>
</evidence>
<gene>
    <name evidence="10" type="primary">ydhC</name>
    <name evidence="10" type="ordered locus">T1E_2274</name>
</gene>
<feature type="transmembrane region" description="Helical" evidence="8">
    <location>
        <begin position="402"/>
        <end position="425"/>
    </location>
</feature>
<feature type="transmembrane region" description="Helical" evidence="8">
    <location>
        <begin position="202"/>
        <end position="224"/>
    </location>
</feature>
<name>I7BVB5_PSEPT</name>
<feature type="transmembrane region" description="Helical" evidence="8">
    <location>
        <begin position="74"/>
        <end position="94"/>
    </location>
</feature>
<dbReference type="SUPFAM" id="SSF103473">
    <property type="entry name" value="MFS general substrate transporter"/>
    <property type="match status" value="1"/>
</dbReference>
<feature type="transmembrane region" description="Helical" evidence="8">
    <location>
        <begin position="346"/>
        <end position="364"/>
    </location>
</feature>
<dbReference type="EMBL" id="CP003734">
    <property type="protein sequence ID" value="AFO48122.1"/>
    <property type="molecule type" value="Genomic_DNA"/>
</dbReference>
<dbReference type="InterPro" id="IPR005829">
    <property type="entry name" value="Sugar_transporter_CS"/>
</dbReference>
<evidence type="ECO:0000313" key="11">
    <source>
        <dbReference type="Proteomes" id="UP000006503"/>
    </source>
</evidence>
<feature type="transmembrane region" description="Helical" evidence="8">
    <location>
        <begin position="145"/>
        <end position="164"/>
    </location>
</feature>
<dbReference type="Gene3D" id="1.20.1720.10">
    <property type="entry name" value="Multidrug resistance protein D"/>
    <property type="match status" value="1"/>
</dbReference>
<feature type="transmembrane region" description="Helical" evidence="8">
    <location>
        <begin position="313"/>
        <end position="334"/>
    </location>
</feature>
<sequence>MWTKNADSRGYGQLPHRCRTPIPASPYNSYTSIGSFATKLTLYIFSVLIYWMTKAISCSSNRGVNGMNRPAGSLRRHLCSTLLILLCLLGVFPLDVILPSFPALSDEFRVDTKQIAYSVSFFAVGVAMAQIVIGPLSDGIGRKRLLLAGLSVSIVGALGCVFSTQYETFMAFRLVQALGCGSLVLGQALVQDLYSGTQRNAMRILLTSTSGLFISLSPLAGAFLQQSFGWKASFTVFVIIAAIVSLLSCVLLHDAPASHDRAPSMSSYRVMLRDTDYLAHAMLSSLAFACHFSFIVIAPLLLMGRLELTAYQFSLVFIGYGLAYIVGGMAATYLNSRVSPQAQIKAGLLLISTAGITLLMWEWVAGLSVLGVLLPMIVCTTGTTLVRPAATTQALARYPRQAGAAASLNTTLLFAGAGLTSSVVAGLESELPAGLGVLFVVASLCGGWLLACTKDDGMQRC</sequence>
<keyword evidence="6 8" id="KW-1133">Transmembrane helix</keyword>
<dbReference type="GO" id="GO:0005886">
    <property type="term" value="C:plasma membrane"/>
    <property type="evidence" value="ECO:0007669"/>
    <property type="project" value="UniProtKB-SubCell"/>
</dbReference>
<protein>
    <recommendedName>
        <fullName evidence="8">Bcr/CflA family efflux transporter</fullName>
    </recommendedName>
</protein>
<dbReference type="HOGENOM" id="CLU_001265_47_1_6"/>
<dbReference type="KEGG" id="ppx:T1E_2274"/>
<feature type="transmembrane region" description="Helical" evidence="8">
    <location>
        <begin position="170"/>
        <end position="190"/>
    </location>
</feature>
<dbReference type="InterPro" id="IPR011701">
    <property type="entry name" value="MFS"/>
</dbReference>
<keyword evidence="4" id="KW-1003">Cell membrane</keyword>
<feature type="transmembrane region" description="Helical" evidence="8">
    <location>
        <begin position="277"/>
        <end position="301"/>
    </location>
</feature>
<feature type="transmembrane region" description="Helical" evidence="8">
    <location>
        <begin position="431"/>
        <end position="451"/>
    </location>
</feature>
<dbReference type="GO" id="GO:0042910">
    <property type="term" value="F:xenobiotic transmembrane transporter activity"/>
    <property type="evidence" value="ECO:0007669"/>
    <property type="project" value="InterPro"/>
</dbReference>
<evidence type="ECO:0000256" key="6">
    <source>
        <dbReference type="ARBA" id="ARBA00022989"/>
    </source>
</evidence>
<dbReference type="PROSITE" id="PS50850">
    <property type="entry name" value="MFS"/>
    <property type="match status" value="1"/>
</dbReference>
<reference evidence="11" key="1">
    <citation type="journal article" date="2013" name="Microb. Biotechnol.">
        <title>Metabolic potential of the organic-solvent tolerant Pseudomonas putida DOT-T1E deduced from its annotated genome.</title>
        <authorList>
            <person name="Udaondo Z."/>
            <person name="Molina L."/>
            <person name="Daniels C."/>
            <person name="Gomez M.J."/>
            <person name="Molina-Henares M.A."/>
            <person name="Matilla M.A."/>
            <person name="Roca A."/>
            <person name="Fernandez M."/>
            <person name="Duque E."/>
            <person name="Segura A."/>
            <person name="Ramos J.L."/>
        </authorList>
    </citation>
    <scope>NUCLEOTIDE SEQUENCE [LARGE SCALE GENOMIC DNA]</scope>
    <source>
        <strain evidence="11">DOT-T1E</strain>
    </source>
</reference>
<keyword evidence="7 8" id="KW-0472">Membrane</keyword>
<dbReference type="PANTHER" id="PTHR43124:SF3">
    <property type="entry name" value="CHLORAMPHENICOL EFFLUX PUMP RV0191"/>
    <property type="match status" value="1"/>
</dbReference>
<keyword evidence="5 8" id="KW-0812">Transmembrane</keyword>
<evidence type="ECO:0000256" key="2">
    <source>
        <dbReference type="ARBA" id="ARBA00006236"/>
    </source>
</evidence>
<feature type="domain" description="Major facilitator superfamily (MFS) profile" evidence="9">
    <location>
        <begin position="79"/>
        <end position="454"/>
    </location>
</feature>
<feature type="transmembrane region" description="Helical" evidence="8">
    <location>
        <begin position="236"/>
        <end position="256"/>
    </location>
</feature>
<keyword evidence="8" id="KW-0997">Cell inner membrane</keyword>
<evidence type="ECO:0000256" key="1">
    <source>
        <dbReference type="ARBA" id="ARBA00004651"/>
    </source>
</evidence>
<comment type="subcellular location">
    <subcellularLocation>
        <location evidence="8">Cell inner membrane</location>
        <topology evidence="8">Multi-pass membrane protein</topology>
    </subcellularLocation>
    <subcellularLocation>
        <location evidence="1">Cell membrane</location>
        <topology evidence="1">Multi-pass membrane protein</topology>
    </subcellularLocation>
</comment>
<accession>I7BVB5</accession>
<evidence type="ECO:0000256" key="4">
    <source>
        <dbReference type="ARBA" id="ARBA00022475"/>
    </source>
</evidence>